<keyword evidence="6 7" id="KW-0472">Membrane</keyword>
<reference evidence="9 10" key="1">
    <citation type="submission" date="2019-06" db="EMBL/GenBank/DDBJ databases">
        <title>YIM 131921 draft genome.</title>
        <authorList>
            <person name="Jiang L."/>
        </authorList>
    </citation>
    <scope>NUCLEOTIDE SEQUENCE [LARGE SCALE GENOMIC DNA]</scope>
    <source>
        <strain evidence="9 10">YIM 131921</strain>
    </source>
</reference>
<evidence type="ECO:0000256" key="3">
    <source>
        <dbReference type="ARBA" id="ARBA00022475"/>
    </source>
</evidence>
<feature type="transmembrane region" description="Helical" evidence="7">
    <location>
        <begin position="46"/>
        <end position="65"/>
    </location>
</feature>
<evidence type="ECO:0000256" key="1">
    <source>
        <dbReference type="ARBA" id="ARBA00004651"/>
    </source>
</evidence>
<dbReference type="PANTHER" id="PTHR33778">
    <property type="entry name" value="PROTEIN MGTC"/>
    <property type="match status" value="1"/>
</dbReference>
<dbReference type="Proteomes" id="UP000305887">
    <property type="component" value="Unassembled WGS sequence"/>
</dbReference>
<gene>
    <name evidence="9" type="ORF">FHG66_08885</name>
</gene>
<dbReference type="AlphaFoldDB" id="A0A5C4MZW2"/>
<accession>A0A5C4MZW2</accession>
<keyword evidence="5 7" id="KW-1133">Transmembrane helix</keyword>
<dbReference type="Pfam" id="PF02308">
    <property type="entry name" value="MgtC"/>
    <property type="match status" value="1"/>
</dbReference>
<dbReference type="OrthoDB" id="9811198at2"/>
<organism evidence="9 10">
    <name type="scientific">Rubellimicrobium rubrum</name>
    <dbReference type="NCBI Taxonomy" id="2585369"/>
    <lineage>
        <taxon>Bacteria</taxon>
        <taxon>Pseudomonadati</taxon>
        <taxon>Pseudomonadota</taxon>
        <taxon>Alphaproteobacteria</taxon>
        <taxon>Rhodobacterales</taxon>
        <taxon>Roseobacteraceae</taxon>
        <taxon>Rubellimicrobium</taxon>
    </lineage>
</organism>
<keyword evidence="4 7" id="KW-0812">Transmembrane</keyword>
<evidence type="ECO:0000313" key="10">
    <source>
        <dbReference type="Proteomes" id="UP000305887"/>
    </source>
</evidence>
<dbReference type="EMBL" id="VDFU01000008">
    <property type="protein sequence ID" value="TNC50073.1"/>
    <property type="molecule type" value="Genomic_DNA"/>
</dbReference>
<evidence type="ECO:0000256" key="2">
    <source>
        <dbReference type="ARBA" id="ARBA00009298"/>
    </source>
</evidence>
<dbReference type="RefSeq" id="WP_139076396.1">
    <property type="nucleotide sequence ID" value="NZ_VDFU01000008.1"/>
</dbReference>
<dbReference type="PRINTS" id="PR01837">
    <property type="entry name" value="MGTCSAPBPROT"/>
</dbReference>
<feature type="transmembrane region" description="Helical" evidence="7">
    <location>
        <begin position="12"/>
        <end position="34"/>
    </location>
</feature>
<keyword evidence="10" id="KW-1185">Reference proteome</keyword>
<feature type="domain" description="MgtC/SapB/SrpB/YhiD N-terminal" evidence="8">
    <location>
        <begin position="26"/>
        <end position="156"/>
    </location>
</feature>
<proteinExistence type="inferred from homology"/>
<keyword evidence="7" id="KW-0997">Cell inner membrane</keyword>
<evidence type="ECO:0000259" key="8">
    <source>
        <dbReference type="Pfam" id="PF02308"/>
    </source>
</evidence>
<evidence type="ECO:0000256" key="4">
    <source>
        <dbReference type="ARBA" id="ARBA00022692"/>
    </source>
</evidence>
<dbReference type="GO" id="GO:0005886">
    <property type="term" value="C:plasma membrane"/>
    <property type="evidence" value="ECO:0007669"/>
    <property type="project" value="UniProtKB-SubCell"/>
</dbReference>
<dbReference type="InterPro" id="IPR003416">
    <property type="entry name" value="MgtC/SapB/SrpB/YhiD_fam"/>
</dbReference>
<protein>
    <recommendedName>
        <fullName evidence="7">Protein MgtC</fullName>
    </recommendedName>
</protein>
<feature type="transmembrane region" description="Helical" evidence="7">
    <location>
        <begin position="135"/>
        <end position="158"/>
    </location>
</feature>
<feature type="transmembrane region" description="Helical" evidence="7">
    <location>
        <begin position="111"/>
        <end position="129"/>
    </location>
</feature>
<sequence length="165" mass="16850">MRELIARELSDTFVAVPFPVALLRIVAAVILAGLIGAEREWRRKPAGLRTHMLVSLAACLYVVVGRELVAGDFVGAPDGQMRVDPLHLIEAVTAGVAFLVAGIVITSGGRVLNVTTGASLWLAGAIGLACGAGEIPLAALATVVVLVVLTALTAVAHLPGAGTDD</sequence>
<feature type="transmembrane region" description="Helical" evidence="7">
    <location>
        <begin position="85"/>
        <end position="104"/>
    </location>
</feature>
<dbReference type="InterPro" id="IPR049177">
    <property type="entry name" value="MgtC_SapB_SrpB_YhiD_N"/>
</dbReference>
<evidence type="ECO:0000256" key="7">
    <source>
        <dbReference type="RuleBase" id="RU365041"/>
    </source>
</evidence>
<evidence type="ECO:0000313" key="9">
    <source>
        <dbReference type="EMBL" id="TNC50073.1"/>
    </source>
</evidence>
<evidence type="ECO:0000256" key="6">
    <source>
        <dbReference type="ARBA" id="ARBA00023136"/>
    </source>
</evidence>
<keyword evidence="3" id="KW-1003">Cell membrane</keyword>
<name>A0A5C4MZW2_9RHOB</name>
<dbReference type="PANTHER" id="PTHR33778:SF1">
    <property type="entry name" value="MAGNESIUM TRANSPORTER YHID-RELATED"/>
    <property type="match status" value="1"/>
</dbReference>
<comment type="similarity">
    <text evidence="2 7">Belongs to the MgtC/SapB family.</text>
</comment>
<comment type="caution">
    <text evidence="9">The sequence shown here is derived from an EMBL/GenBank/DDBJ whole genome shotgun (WGS) entry which is preliminary data.</text>
</comment>
<evidence type="ECO:0000256" key="5">
    <source>
        <dbReference type="ARBA" id="ARBA00022989"/>
    </source>
</evidence>
<comment type="subcellular location">
    <subcellularLocation>
        <location evidence="7">Cell inner membrane</location>
        <topology evidence="7">Multi-pass membrane protein</topology>
    </subcellularLocation>
    <subcellularLocation>
        <location evidence="1">Cell membrane</location>
        <topology evidence="1">Multi-pass membrane protein</topology>
    </subcellularLocation>
</comment>